<dbReference type="Pfam" id="PF00570">
    <property type="entry name" value="HRDC"/>
    <property type="match status" value="1"/>
</dbReference>
<evidence type="ECO:0000256" key="4">
    <source>
        <dbReference type="ARBA" id="ARBA00022801"/>
    </source>
</evidence>
<dbReference type="GO" id="GO:0005829">
    <property type="term" value="C:cytosol"/>
    <property type="evidence" value="ECO:0007669"/>
    <property type="project" value="TreeGrafter"/>
</dbReference>
<evidence type="ECO:0000259" key="15">
    <source>
        <dbReference type="PROSITE" id="PS51217"/>
    </source>
</evidence>
<comment type="similarity">
    <text evidence="1">Belongs to the helicase family. UvrD subfamily.</text>
</comment>
<gene>
    <name evidence="16" type="primary">uvrD2</name>
    <name evidence="16" type="ORF">B7C42_05212</name>
</gene>
<dbReference type="Gene3D" id="3.40.50.300">
    <property type="entry name" value="P-loop containing nucleotide triphosphate hydrolases"/>
    <property type="match status" value="3"/>
</dbReference>
<dbReference type="InterPro" id="IPR013986">
    <property type="entry name" value="DExx_box_DNA_helicase_dom_sf"/>
</dbReference>
<dbReference type="GO" id="GO:0003677">
    <property type="term" value="F:DNA binding"/>
    <property type="evidence" value="ECO:0007669"/>
    <property type="project" value="InterPro"/>
</dbReference>
<evidence type="ECO:0000259" key="13">
    <source>
        <dbReference type="PROSITE" id="PS50967"/>
    </source>
</evidence>
<keyword evidence="4 12" id="KW-0378">Hydrolase</keyword>
<keyword evidence="7" id="KW-0234">DNA repair</keyword>
<dbReference type="EMBL" id="NGAF01000012">
    <property type="protein sequence ID" value="OXR42874.1"/>
    <property type="molecule type" value="Genomic_DNA"/>
</dbReference>
<feature type="domain" description="UvrD-like helicase ATP-binding" evidence="14">
    <location>
        <begin position="23"/>
        <end position="309"/>
    </location>
</feature>
<dbReference type="Pfam" id="PF00580">
    <property type="entry name" value="UvrD-helicase"/>
    <property type="match status" value="1"/>
</dbReference>
<evidence type="ECO:0000313" key="16">
    <source>
        <dbReference type="EMBL" id="OXR42874.1"/>
    </source>
</evidence>
<dbReference type="SUPFAM" id="SSF52540">
    <property type="entry name" value="P-loop containing nucleoside triphosphate hydrolases"/>
    <property type="match status" value="1"/>
</dbReference>
<feature type="binding site" evidence="12">
    <location>
        <begin position="44"/>
        <end position="51"/>
    </location>
    <ligand>
        <name>ATP</name>
        <dbReference type="ChEBI" id="CHEBI:30616"/>
    </ligand>
</feature>
<evidence type="ECO:0000256" key="6">
    <source>
        <dbReference type="ARBA" id="ARBA00022840"/>
    </source>
</evidence>
<dbReference type="Gene3D" id="1.10.150.80">
    <property type="entry name" value="HRDC domain"/>
    <property type="match status" value="1"/>
</dbReference>
<evidence type="ECO:0000256" key="8">
    <source>
        <dbReference type="ARBA" id="ARBA00023235"/>
    </source>
</evidence>
<evidence type="ECO:0000256" key="7">
    <source>
        <dbReference type="ARBA" id="ARBA00023204"/>
    </source>
</evidence>
<organism evidence="16 17">
    <name type="scientific">Nocardia cerradoensis</name>
    <dbReference type="NCBI Taxonomy" id="85688"/>
    <lineage>
        <taxon>Bacteria</taxon>
        <taxon>Bacillati</taxon>
        <taxon>Actinomycetota</taxon>
        <taxon>Actinomycetes</taxon>
        <taxon>Mycobacteriales</taxon>
        <taxon>Nocardiaceae</taxon>
        <taxon>Nocardia</taxon>
    </lineage>
</organism>
<dbReference type="PROSITE" id="PS51217">
    <property type="entry name" value="UVRD_HELICASE_CTER"/>
    <property type="match status" value="1"/>
</dbReference>
<evidence type="ECO:0000256" key="5">
    <source>
        <dbReference type="ARBA" id="ARBA00022806"/>
    </source>
</evidence>
<evidence type="ECO:0000256" key="2">
    <source>
        <dbReference type="ARBA" id="ARBA00022741"/>
    </source>
</evidence>
<evidence type="ECO:0000256" key="3">
    <source>
        <dbReference type="ARBA" id="ARBA00022763"/>
    </source>
</evidence>
<dbReference type="CDD" id="cd17932">
    <property type="entry name" value="DEXQc_UvrD"/>
    <property type="match status" value="1"/>
</dbReference>
<dbReference type="GO" id="GO:0000725">
    <property type="term" value="P:recombinational repair"/>
    <property type="evidence" value="ECO:0007669"/>
    <property type="project" value="TreeGrafter"/>
</dbReference>
<evidence type="ECO:0000259" key="14">
    <source>
        <dbReference type="PROSITE" id="PS51198"/>
    </source>
</evidence>
<evidence type="ECO:0000313" key="17">
    <source>
        <dbReference type="Proteomes" id="UP000215506"/>
    </source>
</evidence>
<keyword evidence="3" id="KW-0227">DNA damage</keyword>
<dbReference type="PROSITE" id="PS50967">
    <property type="entry name" value="HRDC"/>
    <property type="match status" value="1"/>
</dbReference>
<dbReference type="PANTHER" id="PTHR11070">
    <property type="entry name" value="UVRD / RECB / PCRA DNA HELICASE FAMILY MEMBER"/>
    <property type="match status" value="1"/>
</dbReference>
<comment type="catalytic activity">
    <reaction evidence="9">
        <text>Couples ATP hydrolysis with the unwinding of duplex DNA by translocating in the 3'-5' direction.</text>
        <dbReference type="EC" id="5.6.2.4"/>
    </reaction>
</comment>
<dbReference type="InterPro" id="IPR014016">
    <property type="entry name" value="UvrD-like_ATP-bd"/>
</dbReference>
<keyword evidence="5 12" id="KW-0347">Helicase</keyword>
<dbReference type="InterPro" id="IPR027417">
    <property type="entry name" value="P-loop_NTPase"/>
</dbReference>
<dbReference type="GO" id="GO:0043138">
    <property type="term" value="F:3'-5' DNA helicase activity"/>
    <property type="evidence" value="ECO:0007669"/>
    <property type="project" value="UniProtKB-EC"/>
</dbReference>
<dbReference type="PANTHER" id="PTHR11070:SF69">
    <property type="entry name" value="ATP-DEPENDENT DNA HELICASE UVRD2"/>
    <property type="match status" value="1"/>
</dbReference>
<dbReference type="FunFam" id="3.40.50.300:FF:001181">
    <property type="entry name" value="DNA helicase"/>
    <property type="match status" value="1"/>
</dbReference>
<dbReference type="EC" id="5.6.2.4" evidence="10"/>
<dbReference type="Proteomes" id="UP000215506">
    <property type="component" value="Unassembled WGS sequence"/>
</dbReference>
<evidence type="ECO:0000256" key="1">
    <source>
        <dbReference type="ARBA" id="ARBA00009922"/>
    </source>
</evidence>
<feature type="domain" description="HRDC" evidence="13">
    <location>
        <begin position="646"/>
        <end position="723"/>
    </location>
</feature>
<keyword evidence="2 12" id="KW-0547">Nucleotide-binding</keyword>
<keyword evidence="8" id="KW-0413">Isomerase</keyword>
<name>A0A231H1Z6_9NOCA</name>
<dbReference type="GO" id="GO:0033202">
    <property type="term" value="C:DNA helicase complex"/>
    <property type="evidence" value="ECO:0007669"/>
    <property type="project" value="TreeGrafter"/>
</dbReference>
<dbReference type="InterPro" id="IPR002121">
    <property type="entry name" value="HRDC_dom"/>
</dbReference>
<accession>A0A231H1Z6</accession>
<feature type="domain" description="UvrD-like helicase C-terminal" evidence="15">
    <location>
        <begin position="310"/>
        <end position="569"/>
    </location>
</feature>
<dbReference type="InterPro" id="IPR014017">
    <property type="entry name" value="DNA_helicase_UvrD-like_C"/>
</dbReference>
<dbReference type="PROSITE" id="PS51198">
    <property type="entry name" value="UVRD_HELICASE_ATP_BIND"/>
    <property type="match status" value="1"/>
</dbReference>
<keyword evidence="6 12" id="KW-0067">ATP-binding</keyword>
<dbReference type="SUPFAM" id="SSF47819">
    <property type="entry name" value="HRDC-like"/>
    <property type="match status" value="1"/>
</dbReference>
<evidence type="ECO:0000256" key="10">
    <source>
        <dbReference type="ARBA" id="ARBA00034808"/>
    </source>
</evidence>
<evidence type="ECO:0000256" key="9">
    <source>
        <dbReference type="ARBA" id="ARBA00034617"/>
    </source>
</evidence>
<protein>
    <recommendedName>
        <fullName evidence="10">DNA 3'-5' helicase</fullName>
        <ecNumber evidence="10">5.6.2.4</ecNumber>
    </recommendedName>
</protein>
<keyword evidence="17" id="KW-1185">Reference proteome</keyword>
<evidence type="ECO:0000256" key="12">
    <source>
        <dbReference type="PROSITE-ProRule" id="PRU00560"/>
    </source>
</evidence>
<dbReference type="GO" id="GO:0016887">
    <property type="term" value="F:ATP hydrolysis activity"/>
    <property type="evidence" value="ECO:0007669"/>
    <property type="project" value="RHEA"/>
</dbReference>
<dbReference type="Pfam" id="PF13361">
    <property type="entry name" value="UvrD_C"/>
    <property type="match status" value="2"/>
</dbReference>
<dbReference type="InterPro" id="IPR044876">
    <property type="entry name" value="HRDC_dom_sf"/>
</dbReference>
<dbReference type="InterPro" id="IPR000212">
    <property type="entry name" value="DNA_helicase_UvrD/REP"/>
</dbReference>
<dbReference type="AlphaFoldDB" id="A0A231H1Z6"/>
<dbReference type="CDD" id="cd18807">
    <property type="entry name" value="SF1_C_UvrD"/>
    <property type="match status" value="1"/>
</dbReference>
<dbReference type="Gene3D" id="1.10.10.160">
    <property type="match status" value="1"/>
</dbReference>
<proteinExistence type="inferred from homology"/>
<dbReference type="InterPro" id="IPR010997">
    <property type="entry name" value="HRDC-like_sf"/>
</dbReference>
<sequence>MSVVPVMMECVPVPTSSTSLRLDGLDPEQAAAVRAPRGPVCVIAGAGTGKTRTITHRIAHLVSAGHVRADQVLAVTFTARAAGELRARLRALGLGGDAQTVQARTFHAAALRQLKYFWPQIVGDVPWKLIDSKFAVVAQAAQRVGLPTATENVRDLAGEIEWAKASLIAPEDYAGAAQRHHRDIPYQADKIAAVYTGYETLKNTPDGLLLDFDDLLLHTAAALEDYAAVAEEFRGRYRCFVVDEYQDVTPLQQRVLDAWLGDRDDLTVVGDANQTIYSFTGASPAYLLDFSRRFPDATVVRLERDYRSTPQVVSLANRVIGAARGRIAGTRLQLVGQRPDGPEPSFAEYDDEVAEATAVAKGIAGLLGRGVPAAEIAVLYRINAQSEVYEQALTEAGIPYQVRGGEGFFQRAEVRQAVQALRQAGARDDLPAARGPEVVTLVRAVLARLGLTAEEPAGAQARERWSSLVALVQLTEELAAHDPALEFAGLLRELAVRAESRHPPTVQGVTLASLHAAKGLEWDAVFLVGLTDGTLPIAHVLGEGGAVTDEAALEEERRLLYVGVTRAREHLRLSWALSRADGRRRNRRRSRFLTGLVPEDSPASMVAQRAGTRGGRSRRLPVCRVCGRSLLNSTDTLLGRCSGCPAEVDTELLGALQEWRRQRAEELQIKPFAVVSVKTLTAIAEQVPMDEDALAAIPGIGQQKSQQFGPELLAIVRSRVRNR</sequence>
<comment type="caution">
    <text evidence="16">The sequence shown here is derived from an EMBL/GenBank/DDBJ whole genome shotgun (WGS) entry which is preliminary data.</text>
</comment>
<comment type="catalytic activity">
    <reaction evidence="11">
        <text>ATP + H2O = ADP + phosphate + H(+)</text>
        <dbReference type="Rhea" id="RHEA:13065"/>
        <dbReference type="ChEBI" id="CHEBI:15377"/>
        <dbReference type="ChEBI" id="CHEBI:15378"/>
        <dbReference type="ChEBI" id="CHEBI:30616"/>
        <dbReference type="ChEBI" id="CHEBI:43474"/>
        <dbReference type="ChEBI" id="CHEBI:456216"/>
        <dbReference type="EC" id="5.6.2.4"/>
    </reaction>
</comment>
<evidence type="ECO:0000256" key="11">
    <source>
        <dbReference type="ARBA" id="ARBA00048988"/>
    </source>
</evidence>
<dbReference type="GO" id="GO:0005524">
    <property type="term" value="F:ATP binding"/>
    <property type="evidence" value="ECO:0007669"/>
    <property type="project" value="UniProtKB-UniRule"/>
</dbReference>
<reference evidence="16 17" key="1">
    <citation type="submission" date="2017-07" db="EMBL/GenBank/DDBJ databases">
        <title>First draft Genome Sequence of Nocardia cerradoensis isolated from human infection.</title>
        <authorList>
            <person name="Carrasco G."/>
        </authorList>
    </citation>
    <scope>NUCLEOTIDE SEQUENCE [LARGE SCALE GENOMIC DNA]</scope>
    <source>
        <strain evidence="16 17">CNM20130759</strain>
    </source>
</reference>
<dbReference type="SMART" id="SM00341">
    <property type="entry name" value="HRDC"/>
    <property type="match status" value="1"/>
</dbReference>